<dbReference type="Pfam" id="PF00535">
    <property type="entry name" value="Glycos_transf_2"/>
    <property type="match status" value="1"/>
</dbReference>
<sequence>MTENSIKPMVSVIIPTYKRSNMLPRAIASVLSQTYSNIQVVVVDDNNPDTEYRKNTEALMAQYASDERIKYVKHSKNANGSVARNTGIKSSDGEIVAFLDDDDFFYPEKIEKQMAYLLQHPQFRAVYCGWDRDGEVVIPYDEGDLSYNILSGDHIILTNVIMMWKEDALACGGWDETFMRHQEAAFLLRYFRNGGTIGVVPEVLVEFDVSDRSNEAGNPHKHEEQTLHYLNSYQDMIERCAREKKNADKMIWSHRYRGIFLGYLRARDLKGAFSFWFRYCIKIPFRFSIVLIDYIIERTIRRKKI</sequence>
<keyword evidence="3" id="KW-1185">Reference proteome</keyword>
<evidence type="ECO:0000259" key="1">
    <source>
        <dbReference type="Pfam" id="PF00535"/>
    </source>
</evidence>
<reference evidence="2 3" key="1">
    <citation type="submission" date="2021-10" db="EMBL/GenBank/DDBJ databases">
        <title>Anaerobic single-cell dispensing facilitates the cultivation of human gut bacteria.</title>
        <authorList>
            <person name="Afrizal A."/>
        </authorList>
    </citation>
    <scope>NUCLEOTIDE SEQUENCE [LARGE SCALE GENOMIC DNA]</scope>
    <source>
        <strain evidence="2 3">CLA-AA-H200</strain>
    </source>
</reference>
<evidence type="ECO:0000313" key="3">
    <source>
        <dbReference type="Proteomes" id="UP001198151"/>
    </source>
</evidence>
<dbReference type="InterPro" id="IPR001173">
    <property type="entry name" value="Glyco_trans_2-like"/>
</dbReference>
<dbReference type="SUPFAM" id="SSF53448">
    <property type="entry name" value="Nucleotide-diphospho-sugar transferases"/>
    <property type="match status" value="1"/>
</dbReference>
<protein>
    <submittedName>
        <fullName evidence="2">Glycosyltransferase family 2 protein</fullName>
    </submittedName>
</protein>
<organism evidence="2 3">
    <name type="scientific">Ruminococcus turbiniformis</name>
    <dbReference type="NCBI Taxonomy" id="2881258"/>
    <lineage>
        <taxon>Bacteria</taxon>
        <taxon>Bacillati</taxon>
        <taxon>Bacillota</taxon>
        <taxon>Clostridia</taxon>
        <taxon>Eubacteriales</taxon>
        <taxon>Oscillospiraceae</taxon>
        <taxon>Ruminococcus</taxon>
    </lineage>
</organism>
<dbReference type="EMBL" id="JAJEQX010000046">
    <property type="protein sequence ID" value="MCC2256056.1"/>
    <property type="molecule type" value="Genomic_DNA"/>
</dbReference>
<proteinExistence type="predicted"/>
<evidence type="ECO:0000313" key="2">
    <source>
        <dbReference type="EMBL" id="MCC2256056.1"/>
    </source>
</evidence>
<comment type="caution">
    <text evidence="2">The sequence shown here is derived from an EMBL/GenBank/DDBJ whole genome shotgun (WGS) entry which is preliminary data.</text>
</comment>
<dbReference type="PANTHER" id="PTHR22916">
    <property type="entry name" value="GLYCOSYLTRANSFERASE"/>
    <property type="match status" value="1"/>
</dbReference>
<gene>
    <name evidence="2" type="ORF">LKD70_16825</name>
</gene>
<name>A0ABS8G1G1_9FIRM</name>
<dbReference type="InterPro" id="IPR029044">
    <property type="entry name" value="Nucleotide-diphossugar_trans"/>
</dbReference>
<dbReference type="Proteomes" id="UP001198151">
    <property type="component" value="Unassembled WGS sequence"/>
</dbReference>
<accession>A0ABS8G1G1</accession>
<feature type="domain" description="Glycosyltransferase 2-like" evidence="1">
    <location>
        <begin position="11"/>
        <end position="133"/>
    </location>
</feature>
<dbReference type="CDD" id="cd00761">
    <property type="entry name" value="Glyco_tranf_GTA_type"/>
    <property type="match status" value="1"/>
</dbReference>
<dbReference type="RefSeq" id="WP_227709034.1">
    <property type="nucleotide sequence ID" value="NZ_JAJEQX010000046.1"/>
</dbReference>
<dbReference type="PANTHER" id="PTHR22916:SF3">
    <property type="entry name" value="UDP-GLCNAC:BETAGAL BETA-1,3-N-ACETYLGLUCOSAMINYLTRANSFERASE-LIKE PROTEIN 1"/>
    <property type="match status" value="1"/>
</dbReference>
<dbReference type="Gene3D" id="3.90.550.10">
    <property type="entry name" value="Spore Coat Polysaccharide Biosynthesis Protein SpsA, Chain A"/>
    <property type="match status" value="1"/>
</dbReference>